<dbReference type="GO" id="GO:0140664">
    <property type="term" value="F:ATP-dependent DNA damage sensor activity"/>
    <property type="evidence" value="ECO:0007669"/>
    <property type="project" value="InterPro"/>
</dbReference>
<keyword evidence="10" id="KW-1185">Reference proteome</keyword>
<dbReference type="Proteomes" id="UP001359886">
    <property type="component" value="Unassembled WGS sequence"/>
</dbReference>
<keyword evidence="3 5" id="KW-0227">DNA damage</keyword>
<keyword evidence="4 5" id="KW-0234">DNA repair</keyword>
<dbReference type="GO" id="GO:0016887">
    <property type="term" value="F:ATP hydrolysis activity"/>
    <property type="evidence" value="ECO:0007669"/>
    <property type="project" value="InterPro"/>
</dbReference>
<feature type="region of interest" description="Disordered" evidence="6">
    <location>
        <begin position="378"/>
        <end position="401"/>
    </location>
</feature>
<evidence type="ECO:0000256" key="3">
    <source>
        <dbReference type="ARBA" id="ARBA00022763"/>
    </source>
</evidence>
<dbReference type="GO" id="GO:0005524">
    <property type="term" value="F:ATP binding"/>
    <property type="evidence" value="ECO:0007669"/>
    <property type="project" value="InterPro"/>
</dbReference>
<dbReference type="Pfam" id="PF08676">
    <property type="entry name" value="MutL_C"/>
    <property type="match status" value="1"/>
</dbReference>
<evidence type="ECO:0000313" key="9">
    <source>
        <dbReference type="EMBL" id="MEJ8567630.1"/>
    </source>
</evidence>
<accession>A0AAW9RFN9</accession>
<dbReference type="SUPFAM" id="SSF55874">
    <property type="entry name" value="ATPase domain of HSP90 chaperone/DNA topoisomerase II/histidine kinase"/>
    <property type="match status" value="1"/>
</dbReference>
<evidence type="ECO:0000259" key="8">
    <source>
        <dbReference type="SMART" id="SM01340"/>
    </source>
</evidence>
<dbReference type="SUPFAM" id="SSF54211">
    <property type="entry name" value="Ribosomal protein S5 domain 2-like"/>
    <property type="match status" value="1"/>
</dbReference>
<dbReference type="InterPro" id="IPR042121">
    <property type="entry name" value="MutL_C_regsub"/>
</dbReference>
<reference evidence="9 10" key="1">
    <citation type="submission" date="2024-02" db="EMBL/GenBank/DDBJ databases">
        <title>A novel Wenzhouxiangellaceae bacterium, isolated from coastal sediments.</title>
        <authorList>
            <person name="Du Z.-J."/>
            <person name="Ye Y.-Q."/>
            <person name="Zhang X.-Y."/>
        </authorList>
    </citation>
    <scope>NUCLEOTIDE SEQUENCE [LARGE SCALE GENOMIC DNA]</scope>
    <source>
        <strain evidence="9 10">CH-27</strain>
    </source>
</reference>
<dbReference type="InterPro" id="IPR002099">
    <property type="entry name" value="MutL/Mlh/PMS"/>
</dbReference>
<evidence type="ECO:0000259" key="7">
    <source>
        <dbReference type="SMART" id="SM00853"/>
    </source>
</evidence>
<dbReference type="InterPro" id="IPR013507">
    <property type="entry name" value="DNA_mismatch_S5_2-like"/>
</dbReference>
<dbReference type="InterPro" id="IPR020667">
    <property type="entry name" value="DNA_mismatch_repair_MutL"/>
</dbReference>
<dbReference type="NCBIfam" id="TIGR00585">
    <property type="entry name" value="mutl"/>
    <property type="match status" value="1"/>
</dbReference>
<evidence type="ECO:0000256" key="1">
    <source>
        <dbReference type="ARBA" id="ARBA00006082"/>
    </source>
</evidence>
<dbReference type="CDD" id="cd16926">
    <property type="entry name" value="HATPase_MutL-MLH-PMS-like"/>
    <property type="match status" value="1"/>
</dbReference>
<protein>
    <recommendedName>
        <fullName evidence="2 5">DNA mismatch repair protein MutL</fullName>
    </recommendedName>
</protein>
<dbReference type="SUPFAM" id="SSF118116">
    <property type="entry name" value="DNA mismatch repair protein MutL"/>
    <property type="match status" value="1"/>
</dbReference>
<dbReference type="GO" id="GO:0006298">
    <property type="term" value="P:mismatch repair"/>
    <property type="evidence" value="ECO:0007669"/>
    <property type="project" value="UniProtKB-UniRule"/>
</dbReference>
<keyword evidence="9" id="KW-0378">Hydrolase</keyword>
<keyword evidence="9" id="KW-0540">Nuclease</keyword>
<dbReference type="Pfam" id="PF13589">
    <property type="entry name" value="HATPase_c_3"/>
    <property type="match status" value="1"/>
</dbReference>
<dbReference type="HAMAP" id="MF_00149">
    <property type="entry name" value="DNA_mis_repair"/>
    <property type="match status" value="1"/>
</dbReference>
<dbReference type="GO" id="GO:0004519">
    <property type="term" value="F:endonuclease activity"/>
    <property type="evidence" value="ECO:0007669"/>
    <property type="project" value="UniProtKB-KW"/>
</dbReference>
<proteinExistence type="inferred from homology"/>
<dbReference type="EMBL" id="JAZHOG010000004">
    <property type="protein sequence ID" value="MEJ8567630.1"/>
    <property type="molecule type" value="Genomic_DNA"/>
</dbReference>
<dbReference type="InterPro" id="IPR036890">
    <property type="entry name" value="HATPase_C_sf"/>
</dbReference>
<dbReference type="GO" id="GO:0030983">
    <property type="term" value="F:mismatched DNA binding"/>
    <property type="evidence" value="ECO:0007669"/>
    <property type="project" value="InterPro"/>
</dbReference>
<dbReference type="SMART" id="SM01340">
    <property type="entry name" value="DNA_mis_repair"/>
    <property type="match status" value="1"/>
</dbReference>
<comment type="function">
    <text evidence="5">This protein is involved in the repair of mismatches in DNA. It is required for dam-dependent methyl-directed DNA mismatch repair. May act as a 'molecular matchmaker', a protein that promotes the formation of a stable complex between two or more DNA-binding proteins in an ATP-dependent manner without itself being part of a final effector complex.</text>
</comment>
<gene>
    <name evidence="5 9" type="primary">mutL</name>
    <name evidence="9" type="ORF">V3330_08340</name>
</gene>
<comment type="similarity">
    <text evidence="1 5">Belongs to the DNA mismatch repair MutL/HexB family.</text>
</comment>
<evidence type="ECO:0000256" key="6">
    <source>
        <dbReference type="SAM" id="MobiDB-lite"/>
    </source>
</evidence>
<dbReference type="InterPro" id="IPR037198">
    <property type="entry name" value="MutL_C_sf"/>
</dbReference>
<dbReference type="Pfam" id="PF01119">
    <property type="entry name" value="DNA_mis_repair"/>
    <property type="match status" value="1"/>
</dbReference>
<feature type="domain" description="MutL C-terminal dimerisation" evidence="7">
    <location>
        <begin position="409"/>
        <end position="552"/>
    </location>
</feature>
<dbReference type="GO" id="GO:0032300">
    <property type="term" value="C:mismatch repair complex"/>
    <property type="evidence" value="ECO:0007669"/>
    <property type="project" value="InterPro"/>
</dbReference>
<comment type="caution">
    <text evidence="9">The sequence shown here is derived from an EMBL/GenBank/DDBJ whole genome shotgun (WGS) entry which is preliminary data.</text>
</comment>
<dbReference type="FunFam" id="3.30.565.10:FF:000003">
    <property type="entry name" value="DNA mismatch repair endonuclease MutL"/>
    <property type="match status" value="1"/>
</dbReference>
<dbReference type="InterPro" id="IPR042120">
    <property type="entry name" value="MutL_C_dimsub"/>
</dbReference>
<feature type="compositionally biased region" description="Gly residues" evidence="6">
    <location>
        <begin position="333"/>
        <end position="344"/>
    </location>
</feature>
<dbReference type="Gene3D" id="3.30.1540.20">
    <property type="entry name" value="MutL, C-terminal domain, dimerisation subdomain"/>
    <property type="match status" value="1"/>
</dbReference>
<dbReference type="RefSeq" id="WP_354694944.1">
    <property type="nucleotide sequence ID" value="NZ_JAZHOG010000004.1"/>
</dbReference>
<organism evidence="9 10">
    <name type="scientific">Elongatibacter sediminis</name>
    <dbReference type="NCBI Taxonomy" id="3119006"/>
    <lineage>
        <taxon>Bacteria</taxon>
        <taxon>Pseudomonadati</taxon>
        <taxon>Pseudomonadota</taxon>
        <taxon>Gammaproteobacteria</taxon>
        <taxon>Chromatiales</taxon>
        <taxon>Wenzhouxiangellaceae</taxon>
        <taxon>Elongatibacter</taxon>
    </lineage>
</organism>
<feature type="domain" description="DNA mismatch repair protein S5" evidence="8">
    <location>
        <begin position="211"/>
        <end position="329"/>
    </location>
</feature>
<dbReference type="CDD" id="cd03482">
    <property type="entry name" value="MutL_Trans_MutL"/>
    <property type="match status" value="1"/>
</dbReference>
<sequence>MTIQQLPDHLVNQIAAGEVVERPVSVVKELVENALDAGAQSVVVSLEQGGKDLIRVTDDGVGIPVAELALALQRHATSKITSLDDLEQVETMGFRGEALPSIASVARLDLASRHADDPHAWSVRVRQGTISEPEPHALQQGTRVEVADLFYNTPARRKFLRAERTEFNHVDGVLRRFALGRFDVTFVLEHNGRVVARYDAADDETSRERRLRAALGDEFTAHALSIDEQRGDLSLGGWVAEPRFNRAQADRQFLFVNGRAVRDRIAAHAVRQAFQDVLFHGRHPAFVLYLGVPPSLVDVNVHPQKTEVRFRDGRAVHDFLFSSLHRALADSGTGAGAPRPGGGIEALRPAAPQHQREPSQGGMGLPLAQVAALYRPAEPGPATETTQAATATLPHPEDSDSEIPPLGFALAQLHGIYILSQNAHGLVLTDMHAAHERITYEGLKSRFEGEGIRTQRLLVPVSVHISEAEADLAEEHADSLAEFGLVFDRAGPDSLLLREVPALLAGADAAGLVRDVLSDLARHGRSDRVRQEANELLSTMACHGSVRAHRILNVAEMNALLRDMERTERSGHCNHGRPTWVQLDMASLDRLFLRGR</sequence>
<dbReference type="InterPro" id="IPR038973">
    <property type="entry name" value="MutL/Mlh/Pms-like"/>
</dbReference>
<dbReference type="InterPro" id="IPR014762">
    <property type="entry name" value="DNA_mismatch_repair_CS"/>
</dbReference>
<dbReference type="Gene3D" id="3.30.230.10">
    <property type="match status" value="1"/>
</dbReference>
<dbReference type="InterPro" id="IPR020568">
    <property type="entry name" value="Ribosomal_Su5_D2-typ_SF"/>
</dbReference>
<evidence type="ECO:0000256" key="4">
    <source>
        <dbReference type="ARBA" id="ARBA00023204"/>
    </source>
</evidence>
<dbReference type="PANTHER" id="PTHR10073:SF12">
    <property type="entry name" value="DNA MISMATCH REPAIR PROTEIN MLH1"/>
    <property type="match status" value="1"/>
</dbReference>
<feature type="compositionally biased region" description="Low complexity" evidence="6">
    <location>
        <begin position="378"/>
        <end position="394"/>
    </location>
</feature>
<dbReference type="InterPro" id="IPR014721">
    <property type="entry name" value="Ribsml_uS5_D2-typ_fold_subgr"/>
</dbReference>
<dbReference type="PROSITE" id="PS00058">
    <property type="entry name" value="DNA_MISMATCH_REPAIR_1"/>
    <property type="match status" value="1"/>
</dbReference>
<dbReference type="SMART" id="SM00853">
    <property type="entry name" value="MutL_C"/>
    <property type="match status" value="1"/>
</dbReference>
<dbReference type="PANTHER" id="PTHR10073">
    <property type="entry name" value="DNA MISMATCH REPAIR PROTEIN MLH, PMS, MUTL"/>
    <property type="match status" value="1"/>
</dbReference>
<evidence type="ECO:0000313" key="10">
    <source>
        <dbReference type="Proteomes" id="UP001359886"/>
    </source>
</evidence>
<dbReference type="InterPro" id="IPR014790">
    <property type="entry name" value="MutL_C"/>
</dbReference>
<feature type="region of interest" description="Disordered" evidence="6">
    <location>
        <begin position="330"/>
        <end position="362"/>
    </location>
</feature>
<keyword evidence="9" id="KW-0255">Endonuclease</keyword>
<dbReference type="AlphaFoldDB" id="A0AAW9RFN9"/>
<evidence type="ECO:0000256" key="5">
    <source>
        <dbReference type="HAMAP-Rule" id="MF_00149"/>
    </source>
</evidence>
<dbReference type="Gene3D" id="3.30.565.10">
    <property type="entry name" value="Histidine kinase-like ATPase, C-terminal domain"/>
    <property type="match status" value="1"/>
</dbReference>
<dbReference type="Gene3D" id="3.30.1370.100">
    <property type="entry name" value="MutL, C-terminal domain, regulatory subdomain"/>
    <property type="match status" value="1"/>
</dbReference>
<name>A0AAW9RFN9_9GAMM</name>
<evidence type="ECO:0000256" key="2">
    <source>
        <dbReference type="ARBA" id="ARBA00021975"/>
    </source>
</evidence>